<dbReference type="GO" id="GO:0030428">
    <property type="term" value="C:cell septum"/>
    <property type="evidence" value="ECO:0007669"/>
    <property type="project" value="TreeGrafter"/>
</dbReference>
<dbReference type="SUPFAM" id="SSF102829">
    <property type="entry name" value="Cell division protein ZapA-like"/>
    <property type="match status" value="1"/>
</dbReference>
<evidence type="ECO:0000256" key="9">
    <source>
        <dbReference type="ARBA" id="ARBA00033158"/>
    </source>
</evidence>
<comment type="caution">
    <text evidence="11">The sequence shown here is derived from an EMBL/GenBank/DDBJ whole genome shotgun (WGS) entry which is preliminary data.</text>
</comment>
<dbReference type="PANTHER" id="PTHR34981">
    <property type="entry name" value="CELL DIVISION PROTEIN ZAPA"/>
    <property type="match status" value="1"/>
</dbReference>
<comment type="function">
    <text evidence="7">Activator of cell division through the inhibition of FtsZ GTPase activity, therefore promoting FtsZ assembly into bundles of protofilaments necessary for the formation of the division Z ring. It is recruited early at mid-cell but it is not essential for cell division.</text>
</comment>
<name>B6G194_PEPHT</name>
<evidence type="ECO:0000256" key="2">
    <source>
        <dbReference type="ARBA" id="ARBA00015195"/>
    </source>
</evidence>
<dbReference type="GO" id="GO:0000921">
    <property type="term" value="P:septin ring assembly"/>
    <property type="evidence" value="ECO:0007669"/>
    <property type="project" value="TreeGrafter"/>
</dbReference>
<dbReference type="GO" id="GO:0032153">
    <property type="term" value="C:cell division site"/>
    <property type="evidence" value="ECO:0007669"/>
    <property type="project" value="TreeGrafter"/>
</dbReference>
<dbReference type="eggNOG" id="COG3027">
    <property type="taxonomic scope" value="Bacteria"/>
</dbReference>
<accession>B6G194</accession>
<evidence type="ECO:0000256" key="7">
    <source>
        <dbReference type="ARBA" id="ARBA00024910"/>
    </source>
</evidence>
<dbReference type="AlphaFoldDB" id="B6G194"/>
<dbReference type="GO" id="GO:0000917">
    <property type="term" value="P:division septum assembly"/>
    <property type="evidence" value="ECO:0007669"/>
    <property type="project" value="UniProtKB-KW"/>
</dbReference>
<evidence type="ECO:0000256" key="8">
    <source>
        <dbReference type="ARBA" id="ARBA00026068"/>
    </source>
</evidence>
<keyword evidence="4 11" id="KW-0132">Cell division</keyword>
<evidence type="ECO:0000256" key="1">
    <source>
        <dbReference type="ARBA" id="ARBA00004496"/>
    </source>
</evidence>
<dbReference type="Proteomes" id="UP000003178">
    <property type="component" value="Unassembled WGS sequence"/>
</dbReference>
<proteinExistence type="predicted"/>
<dbReference type="PANTHER" id="PTHR34981:SF1">
    <property type="entry name" value="CELL DIVISION PROTEIN ZAPA"/>
    <property type="match status" value="1"/>
</dbReference>
<evidence type="ECO:0000256" key="5">
    <source>
        <dbReference type="ARBA" id="ARBA00023210"/>
    </source>
</evidence>
<keyword evidence="5" id="KW-0717">Septation</keyword>
<keyword evidence="6" id="KW-0131">Cell cycle</keyword>
<evidence type="ECO:0000256" key="10">
    <source>
        <dbReference type="SAM" id="Coils"/>
    </source>
</evidence>
<dbReference type="OrthoDB" id="1711036at2"/>
<reference evidence="11 12" key="2">
    <citation type="submission" date="2008-10" db="EMBL/GenBank/DDBJ databases">
        <title>Draft genome sequence of Clostridium hiranonis (DSM 13275).</title>
        <authorList>
            <person name="Sudarsanam P."/>
            <person name="Ley R."/>
            <person name="Guruge J."/>
            <person name="Turnbaugh P.J."/>
            <person name="Mahowald M."/>
            <person name="Liep D."/>
            <person name="Gordon J."/>
        </authorList>
    </citation>
    <scope>NUCLEOTIDE SEQUENCE [LARGE SCALE GENOMIC DNA]</scope>
    <source>
        <strain evidence="11 12">DSM 13275</strain>
    </source>
</reference>
<dbReference type="InterPro" id="IPR007838">
    <property type="entry name" value="Cell_div_ZapA-like"/>
</dbReference>
<dbReference type="GO" id="GO:0043093">
    <property type="term" value="P:FtsZ-dependent cytokinesis"/>
    <property type="evidence" value="ECO:0007669"/>
    <property type="project" value="TreeGrafter"/>
</dbReference>
<protein>
    <recommendedName>
        <fullName evidence="2">Cell division protein ZapA</fullName>
    </recommendedName>
    <alternativeName>
        <fullName evidence="9">Z ring-associated protein ZapA</fullName>
    </alternativeName>
</protein>
<keyword evidence="10" id="KW-0175">Coiled coil</keyword>
<keyword evidence="3" id="KW-0963">Cytoplasm</keyword>
<dbReference type="EMBL" id="ABWP01000071">
    <property type="protein sequence ID" value="EEA84500.1"/>
    <property type="molecule type" value="Genomic_DNA"/>
</dbReference>
<keyword evidence="12" id="KW-1185">Reference proteome</keyword>
<comment type="subunit">
    <text evidence="8">Homodimer. Interacts with FtsZ.</text>
</comment>
<gene>
    <name evidence="11" type="ORF">CLOHIR_01900</name>
</gene>
<comment type="subcellular location">
    <subcellularLocation>
        <location evidence="1">Cytoplasm</location>
    </subcellularLocation>
</comment>
<evidence type="ECO:0000256" key="6">
    <source>
        <dbReference type="ARBA" id="ARBA00023306"/>
    </source>
</evidence>
<reference evidence="11 12" key="1">
    <citation type="submission" date="2008-09" db="EMBL/GenBank/DDBJ databases">
        <authorList>
            <person name="Fulton L."/>
            <person name="Clifton S."/>
            <person name="Fulton B."/>
            <person name="Xu J."/>
            <person name="Minx P."/>
            <person name="Pepin K.H."/>
            <person name="Johnson M."/>
            <person name="Thiruvilangam P."/>
            <person name="Bhonagiri V."/>
            <person name="Nash W.E."/>
            <person name="Mardis E.R."/>
            <person name="Wilson R.K."/>
        </authorList>
    </citation>
    <scope>NUCLEOTIDE SEQUENCE [LARGE SCALE GENOMIC DNA]</scope>
    <source>
        <strain evidence="11 12">DSM 13275</strain>
    </source>
</reference>
<dbReference type="InterPro" id="IPR053712">
    <property type="entry name" value="Bac_CellDiv_Activator"/>
</dbReference>
<dbReference type="GO" id="GO:0005829">
    <property type="term" value="C:cytosol"/>
    <property type="evidence" value="ECO:0007669"/>
    <property type="project" value="TreeGrafter"/>
</dbReference>
<dbReference type="RefSeq" id="WP_006440762.1">
    <property type="nucleotide sequence ID" value="NZ_DS995358.1"/>
</dbReference>
<dbReference type="InterPro" id="IPR036192">
    <property type="entry name" value="Cell_div_ZapA-like_sf"/>
</dbReference>
<dbReference type="HOGENOM" id="CLU_116623_0_0_9"/>
<organism evidence="11 12">
    <name type="scientific">Peptacetobacter hiranonis (strain DSM 13275 / JCM 10541 / KCTC 15199 / TO-931)</name>
    <name type="common">Clostridium hiranonis</name>
    <dbReference type="NCBI Taxonomy" id="500633"/>
    <lineage>
        <taxon>Bacteria</taxon>
        <taxon>Bacillati</taxon>
        <taxon>Bacillota</taxon>
        <taxon>Clostridia</taxon>
        <taxon>Peptostreptococcales</taxon>
        <taxon>Peptostreptococcaceae</taxon>
        <taxon>Peptacetobacter</taxon>
    </lineage>
</organism>
<evidence type="ECO:0000256" key="3">
    <source>
        <dbReference type="ARBA" id="ARBA00022490"/>
    </source>
</evidence>
<evidence type="ECO:0000313" key="11">
    <source>
        <dbReference type="EMBL" id="EEA84500.1"/>
    </source>
</evidence>
<dbReference type="Pfam" id="PF05164">
    <property type="entry name" value="ZapA"/>
    <property type="match status" value="1"/>
</dbReference>
<dbReference type="STRING" id="500633.CLOHIR_01900"/>
<dbReference type="Gene3D" id="6.10.250.790">
    <property type="match status" value="1"/>
</dbReference>
<evidence type="ECO:0000256" key="4">
    <source>
        <dbReference type="ARBA" id="ARBA00022618"/>
    </source>
</evidence>
<feature type="coiled-coil region" evidence="10">
    <location>
        <begin position="62"/>
        <end position="200"/>
    </location>
</feature>
<evidence type="ECO:0000313" key="12">
    <source>
        <dbReference type="Proteomes" id="UP000003178"/>
    </source>
</evidence>
<sequence length="203" mass="23124">MNKVTVKIQGAEYQMTGDKPVEKMKQIADYVDSEMSTIAEANSRLSISAVSILTALNIADLLFECSEENQEIAKELEELQANAENGINSEAAKELEEKIALKDKEIEELKNGVESKNSELEELQKRMAELMEIVEEKKKEILELQNPEVCQEMNVDERIKELEEKLVEANKKVETAEQIASEFQNNAYELQLENTELKNKLDK</sequence>